<evidence type="ECO:0000313" key="2">
    <source>
        <dbReference type="Proteomes" id="UP000516444"/>
    </source>
</evidence>
<evidence type="ECO:0000313" key="1">
    <source>
        <dbReference type="EMBL" id="BCL29742.1"/>
    </source>
</evidence>
<protein>
    <submittedName>
        <fullName evidence="1">Uncharacterized protein</fullName>
    </submittedName>
</protein>
<sequence>MNTTPVLHAHDVDLVRDGNPLLREVSLIARALMPSPRLLLLTAATAVDDVQ</sequence>
<dbReference type="EMBL" id="AP023440">
    <property type="protein sequence ID" value="BCL29742.1"/>
    <property type="molecule type" value="Genomic_DNA"/>
</dbReference>
<dbReference type="RefSeq" id="WP_190851794.1">
    <property type="nucleotide sequence ID" value="NZ_AP023440.1"/>
</dbReference>
<reference evidence="1 2" key="1">
    <citation type="journal article" date="2014" name="Int. J. Syst. Evol. Microbiol.">
        <title>Complete genome sequence of Corynebacterium casei LMG S-19264T (=DSM 44701T), isolated from a smear-ripened cheese.</title>
        <authorList>
            <consortium name="US DOE Joint Genome Institute (JGI-PGF)"/>
            <person name="Walter F."/>
            <person name="Albersmeier A."/>
            <person name="Kalinowski J."/>
            <person name="Ruckert C."/>
        </authorList>
    </citation>
    <scope>NUCLEOTIDE SEQUENCE [LARGE SCALE GENOMIC DNA]</scope>
    <source>
        <strain evidence="1 2">JCM 4677</strain>
    </source>
</reference>
<proteinExistence type="predicted"/>
<accession>A0A7G1P420</accession>
<dbReference type="KEGG" id="sgm:GCM10017557_46010"/>
<name>A0A7G1P420_9ACTN</name>
<dbReference type="AlphaFoldDB" id="A0A7G1P420"/>
<dbReference type="Proteomes" id="UP000516444">
    <property type="component" value="Chromosome"/>
</dbReference>
<organism evidence="1 2">
    <name type="scientific">Streptomyces aurantiacus</name>
    <dbReference type="NCBI Taxonomy" id="47760"/>
    <lineage>
        <taxon>Bacteria</taxon>
        <taxon>Bacillati</taxon>
        <taxon>Actinomycetota</taxon>
        <taxon>Actinomycetes</taxon>
        <taxon>Kitasatosporales</taxon>
        <taxon>Streptomycetaceae</taxon>
        <taxon>Streptomyces</taxon>
        <taxon>Streptomyces aurantiacus group</taxon>
    </lineage>
</organism>
<keyword evidence="2" id="KW-1185">Reference proteome</keyword>
<gene>
    <name evidence="1" type="ORF">GCM10017557_46010</name>
</gene>